<dbReference type="RefSeq" id="WP_023221908.1">
    <property type="nucleotide sequence ID" value="NZ_CP077405.1"/>
</dbReference>
<evidence type="ECO:0000313" key="2">
    <source>
        <dbReference type="Proteomes" id="UP000192573"/>
    </source>
</evidence>
<accession>A0A1V8NRZ4</accession>
<protein>
    <submittedName>
        <fullName evidence="1">Uncharacterized protein</fullName>
    </submittedName>
</protein>
<sequence length="115" mass="13308">MLITVELLMSDNLRRSLLTIGELDISLQPGLQTVIECYTERFATIPPGMWYRYYQGQHWLTRSLPGPAFFLFLSRWQNVPEVGCFLGCHGQFVLASYKSVREAHCNVWINQPADR</sequence>
<dbReference type="EMBL" id="NAEW01000030">
    <property type="protein sequence ID" value="OQM39185.1"/>
    <property type="molecule type" value="Genomic_DNA"/>
</dbReference>
<dbReference type="Proteomes" id="UP000192573">
    <property type="component" value="Unassembled WGS sequence"/>
</dbReference>
<organism evidence="1 2">
    <name type="scientific">Citrobacter braakii</name>
    <dbReference type="NCBI Taxonomy" id="57706"/>
    <lineage>
        <taxon>Bacteria</taxon>
        <taxon>Pseudomonadati</taxon>
        <taxon>Pseudomonadota</taxon>
        <taxon>Gammaproteobacteria</taxon>
        <taxon>Enterobacterales</taxon>
        <taxon>Enterobacteriaceae</taxon>
        <taxon>Citrobacter</taxon>
        <taxon>Citrobacter freundii complex</taxon>
    </lineage>
</organism>
<gene>
    <name evidence="1" type="ORF">BZK42_26115</name>
</gene>
<comment type="caution">
    <text evidence="1">The sequence shown here is derived from an EMBL/GenBank/DDBJ whole genome shotgun (WGS) entry which is preliminary data.</text>
</comment>
<proteinExistence type="predicted"/>
<dbReference type="AlphaFoldDB" id="A0A1V8NRZ4"/>
<name>A0A1V8NRZ4_CITBR</name>
<evidence type="ECO:0000313" key="1">
    <source>
        <dbReference type="EMBL" id="OQM39185.1"/>
    </source>
</evidence>
<reference evidence="1 2" key="1">
    <citation type="submission" date="2017-03" db="EMBL/GenBank/DDBJ databases">
        <authorList>
            <person name="Afonso C.L."/>
            <person name="Miller P.J."/>
            <person name="Scott M.A."/>
            <person name="Spackman E."/>
            <person name="Goraichik I."/>
            <person name="Dimitrov K.M."/>
            <person name="Suarez D.L."/>
            <person name="Swayne D.E."/>
        </authorList>
    </citation>
    <scope>NUCLEOTIDE SEQUENCE [LARGE SCALE GENOMIC DNA]</scope>
    <source>
        <strain evidence="1 2">ATCC 51113</strain>
    </source>
</reference>